<evidence type="ECO:0000256" key="2">
    <source>
        <dbReference type="ARBA" id="ARBA00022729"/>
    </source>
</evidence>
<feature type="chain" id="PRO_5039607098" evidence="4">
    <location>
        <begin position="23"/>
        <end position="450"/>
    </location>
</feature>
<evidence type="ECO:0000313" key="7">
    <source>
        <dbReference type="Proteomes" id="UP000276232"/>
    </source>
</evidence>
<gene>
    <name evidence="6" type="ORF">EDC03_0020</name>
</gene>
<feature type="compositionally biased region" description="Low complexity" evidence="3">
    <location>
        <begin position="40"/>
        <end position="50"/>
    </location>
</feature>
<dbReference type="Pfam" id="PF13458">
    <property type="entry name" value="Peripla_BP_6"/>
    <property type="match status" value="1"/>
</dbReference>
<dbReference type="OrthoDB" id="7337537at2"/>
<keyword evidence="2 4" id="KW-0732">Signal</keyword>
<dbReference type="AlphaFoldDB" id="A0A3N1HS68"/>
<feature type="signal peptide" evidence="4">
    <location>
        <begin position="1"/>
        <end position="22"/>
    </location>
</feature>
<comment type="similarity">
    <text evidence="1">Belongs to the leucine-binding protein family.</text>
</comment>
<dbReference type="PROSITE" id="PS51257">
    <property type="entry name" value="PROKAR_LIPOPROTEIN"/>
    <property type="match status" value="1"/>
</dbReference>
<feature type="region of interest" description="Disordered" evidence="3">
    <location>
        <begin position="26"/>
        <end position="69"/>
    </location>
</feature>
<evidence type="ECO:0000256" key="3">
    <source>
        <dbReference type="SAM" id="MobiDB-lite"/>
    </source>
</evidence>
<keyword evidence="7" id="KW-1185">Reference proteome</keyword>
<dbReference type="InterPro" id="IPR051010">
    <property type="entry name" value="BCAA_transport"/>
</dbReference>
<sequence length="450" mass="45459">MKRSTLAWRTVAVAGVAALALAGCGGGDDGADETPGGSGEPTASSSASPSEDTDAGGADCEPQTPEAAEGDGVLTIGSVLPQTGNLAFLGPPEFAGVQLAINEINEAGGFNGQDVAYQEGDSGDTATDIASQTVGSLLSAGTDAIVGAASSGVSFTILDQITGAGVVQISPANTSPDFTCAEDNGLYFRTAPSDVLQGRVMGDLVVSDGYLEVGIMAIDDPYGTGLADNVTSTLEAGGASVAGGEPIIYNPQAPNFSAEVSQLAQTDPEAIVLIGFDESLRVIPELISQGIGPNDVPLYLVDGNLANYSDDGLEPGSLIGTKGTLPGAAAGDEFQARLTEVDPSLQDFSYAPESYDAVVLVALAAQAAGDDSGASIASELPNVSRDGTKCTVYAECLELLTAGEDIDYDGVSGPVEFSDLGDPTEATIGIYEYVEDNSYENVDYVTGSLS</sequence>
<dbReference type="EMBL" id="RJKN01000001">
    <property type="protein sequence ID" value="ROP45418.1"/>
    <property type="molecule type" value="Genomic_DNA"/>
</dbReference>
<dbReference type="InterPro" id="IPR028081">
    <property type="entry name" value="Leu-bd"/>
</dbReference>
<dbReference type="CDD" id="cd06346">
    <property type="entry name" value="PBP1_ABC_ligand_binding-like"/>
    <property type="match status" value="1"/>
</dbReference>
<dbReference type="Gene3D" id="3.40.50.2300">
    <property type="match status" value="3"/>
</dbReference>
<protein>
    <submittedName>
        <fullName evidence="6">Branched-chain amino acid transport system substrate-binding protein</fullName>
    </submittedName>
</protein>
<feature type="domain" description="Leucine-binding protein" evidence="5">
    <location>
        <begin position="74"/>
        <end position="386"/>
    </location>
</feature>
<dbReference type="RefSeq" id="WP_123378208.1">
    <property type="nucleotide sequence ID" value="NZ_RJKN01000001.1"/>
</dbReference>
<dbReference type="InParanoid" id="A0A3N1HS68"/>
<name>A0A3N1HS68_9ACTN</name>
<evidence type="ECO:0000259" key="5">
    <source>
        <dbReference type="Pfam" id="PF13458"/>
    </source>
</evidence>
<dbReference type="PANTHER" id="PTHR30483">
    <property type="entry name" value="LEUCINE-SPECIFIC-BINDING PROTEIN"/>
    <property type="match status" value="1"/>
</dbReference>
<comment type="caution">
    <text evidence="6">The sequence shown here is derived from an EMBL/GenBank/DDBJ whole genome shotgun (WGS) entry which is preliminary data.</text>
</comment>
<dbReference type="SUPFAM" id="SSF53822">
    <property type="entry name" value="Periplasmic binding protein-like I"/>
    <property type="match status" value="1"/>
</dbReference>
<proteinExistence type="inferred from homology"/>
<organism evidence="6 7">
    <name type="scientific">Pseudokineococcus lusitanus</name>
    <dbReference type="NCBI Taxonomy" id="763993"/>
    <lineage>
        <taxon>Bacteria</taxon>
        <taxon>Bacillati</taxon>
        <taxon>Actinomycetota</taxon>
        <taxon>Actinomycetes</taxon>
        <taxon>Kineosporiales</taxon>
        <taxon>Kineosporiaceae</taxon>
        <taxon>Pseudokineococcus</taxon>
    </lineage>
</organism>
<evidence type="ECO:0000256" key="1">
    <source>
        <dbReference type="ARBA" id="ARBA00010062"/>
    </source>
</evidence>
<reference evidence="6 7" key="1">
    <citation type="journal article" date="2015" name="Stand. Genomic Sci.">
        <title>Genomic Encyclopedia of Bacterial and Archaeal Type Strains, Phase III: the genomes of soil and plant-associated and newly described type strains.</title>
        <authorList>
            <person name="Whitman W.B."/>
            <person name="Woyke T."/>
            <person name="Klenk H.P."/>
            <person name="Zhou Y."/>
            <person name="Lilburn T.G."/>
            <person name="Beck B.J."/>
            <person name="De Vos P."/>
            <person name="Vandamme P."/>
            <person name="Eisen J.A."/>
            <person name="Garrity G."/>
            <person name="Hugenholtz P."/>
            <person name="Kyrpides N.C."/>
        </authorList>
    </citation>
    <scope>NUCLEOTIDE SEQUENCE [LARGE SCALE GENOMIC DNA]</scope>
    <source>
        <strain evidence="6 7">CECT 7306</strain>
    </source>
</reference>
<evidence type="ECO:0000313" key="6">
    <source>
        <dbReference type="EMBL" id="ROP45418.1"/>
    </source>
</evidence>
<accession>A0A3N1HS68</accession>
<dbReference type="InterPro" id="IPR028082">
    <property type="entry name" value="Peripla_BP_I"/>
</dbReference>
<dbReference type="Proteomes" id="UP000276232">
    <property type="component" value="Unassembled WGS sequence"/>
</dbReference>
<dbReference type="PANTHER" id="PTHR30483:SF6">
    <property type="entry name" value="PERIPLASMIC BINDING PROTEIN OF ABC TRANSPORTER FOR NATURAL AMINO ACIDS"/>
    <property type="match status" value="1"/>
</dbReference>
<evidence type="ECO:0000256" key="4">
    <source>
        <dbReference type="SAM" id="SignalP"/>
    </source>
</evidence>